<evidence type="ECO:0008006" key="4">
    <source>
        <dbReference type="Google" id="ProtNLM"/>
    </source>
</evidence>
<keyword evidence="3" id="KW-1185">Reference proteome</keyword>
<proteinExistence type="predicted"/>
<sequence length="185" mass="20416">MNSGAGGYASTTHFHSSSAPGTYLYHETTAALRRLLVPEGWESDELDGQPRVWNPNSNIAVVVQTGDENTGIAGTHQPRTRNPKGFATQRKIEENRQHPALFMMPVPQRTSLQEDAVLTWVLLVAIVEGMVRAELSLPREFIDGRPADWVERILLAEQDFGGSPDAVLPAPETGPDTDFDVVWQQ</sequence>
<evidence type="ECO:0000313" key="3">
    <source>
        <dbReference type="Proteomes" id="UP001499882"/>
    </source>
</evidence>
<name>A0ABP8Z799_9ACTN</name>
<feature type="region of interest" description="Disordered" evidence="1">
    <location>
        <begin position="1"/>
        <end position="20"/>
    </location>
</feature>
<evidence type="ECO:0000256" key="1">
    <source>
        <dbReference type="SAM" id="MobiDB-lite"/>
    </source>
</evidence>
<protein>
    <recommendedName>
        <fullName evidence="4">Restriction endonuclease</fullName>
    </recommendedName>
</protein>
<reference evidence="3" key="1">
    <citation type="journal article" date="2019" name="Int. J. Syst. Evol. Microbiol.">
        <title>The Global Catalogue of Microorganisms (GCM) 10K type strain sequencing project: providing services to taxonomists for standard genome sequencing and annotation.</title>
        <authorList>
            <consortium name="The Broad Institute Genomics Platform"/>
            <consortium name="The Broad Institute Genome Sequencing Center for Infectious Disease"/>
            <person name="Wu L."/>
            <person name="Ma J."/>
        </authorList>
    </citation>
    <scope>NUCLEOTIDE SEQUENCE [LARGE SCALE GENOMIC DNA]</scope>
    <source>
        <strain evidence="3">JCM 18532</strain>
    </source>
</reference>
<organism evidence="2 3">
    <name type="scientific">Nocardioides endophyticus</name>
    <dbReference type="NCBI Taxonomy" id="1353775"/>
    <lineage>
        <taxon>Bacteria</taxon>
        <taxon>Bacillati</taxon>
        <taxon>Actinomycetota</taxon>
        <taxon>Actinomycetes</taxon>
        <taxon>Propionibacteriales</taxon>
        <taxon>Nocardioidaceae</taxon>
        <taxon>Nocardioides</taxon>
    </lineage>
</organism>
<dbReference type="Proteomes" id="UP001499882">
    <property type="component" value="Unassembled WGS sequence"/>
</dbReference>
<evidence type="ECO:0000313" key="2">
    <source>
        <dbReference type="EMBL" id="GAA4748351.1"/>
    </source>
</evidence>
<dbReference type="EMBL" id="BAABKN010000023">
    <property type="protein sequence ID" value="GAA4748351.1"/>
    <property type="molecule type" value="Genomic_DNA"/>
</dbReference>
<accession>A0ABP8Z799</accession>
<feature type="compositionally biased region" description="Polar residues" evidence="1">
    <location>
        <begin position="8"/>
        <end position="20"/>
    </location>
</feature>
<gene>
    <name evidence="2" type="ORF">GCM10023350_36600</name>
</gene>
<dbReference type="RefSeq" id="WP_345528365.1">
    <property type="nucleotide sequence ID" value="NZ_BAABKN010000023.1"/>
</dbReference>
<comment type="caution">
    <text evidence="2">The sequence shown here is derived from an EMBL/GenBank/DDBJ whole genome shotgun (WGS) entry which is preliminary data.</text>
</comment>